<dbReference type="Pfam" id="PF02401">
    <property type="entry name" value="LYTB"/>
    <property type="match status" value="1"/>
</dbReference>
<dbReference type="PANTHER" id="PTHR30426:SF0">
    <property type="entry name" value="4-HYDROXY-3-METHYLBUT-2-ENYL DIPHOSPHATE REDUCTASE"/>
    <property type="match status" value="1"/>
</dbReference>
<dbReference type="NCBIfam" id="NF002188">
    <property type="entry name" value="PRK01045.1-2"/>
    <property type="match status" value="1"/>
</dbReference>
<feature type="binding site" evidence="5">
    <location>
        <position position="227"/>
    </location>
    <ligand>
        <name>(2E)-4-hydroxy-3-methylbut-2-enyl diphosphate</name>
        <dbReference type="ChEBI" id="CHEBI:128753"/>
    </ligand>
</feature>
<keyword evidence="7" id="KW-1185">Reference proteome</keyword>
<keyword evidence="5" id="KW-0414">Isoprene biosynthesis</keyword>
<organism evidence="6 7">
    <name type="scientific">Modicisalibacter luteus</name>
    <dbReference type="NCBI Taxonomy" id="453962"/>
    <lineage>
        <taxon>Bacteria</taxon>
        <taxon>Pseudomonadati</taxon>
        <taxon>Pseudomonadota</taxon>
        <taxon>Gammaproteobacteria</taxon>
        <taxon>Oceanospirillales</taxon>
        <taxon>Halomonadaceae</taxon>
        <taxon>Modicisalibacter</taxon>
    </lineage>
</organism>
<comment type="function">
    <text evidence="5">Catalyzes the conversion of 1-hydroxy-2-methyl-2-(E)-butenyl 4-diphosphate (HMBPP) into a mixture of isopentenyl diphosphate (IPP) and dimethylallyl diphosphate (DMAPP). Acts in the terminal step of the DOXP/MEP pathway for isoprenoid precursor biosynthesis.</text>
</comment>
<keyword evidence="4 5" id="KW-0411">Iron-sulfur</keyword>
<dbReference type="NCBIfam" id="TIGR00216">
    <property type="entry name" value="ispH_lytB"/>
    <property type="match status" value="1"/>
</dbReference>
<gene>
    <name evidence="5 6" type="primary">ispH</name>
    <name evidence="6" type="synonym">lytB</name>
    <name evidence="6" type="ORF">ACFOEI_00365</name>
</gene>
<keyword evidence="5 6" id="KW-0560">Oxidoreductase</keyword>
<evidence type="ECO:0000313" key="6">
    <source>
        <dbReference type="EMBL" id="MFC3290523.1"/>
    </source>
</evidence>
<evidence type="ECO:0000256" key="5">
    <source>
        <dbReference type="HAMAP-Rule" id="MF_00191"/>
    </source>
</evidence>
<name>A0ABV7LWN3_9GAMM</name>
<comment type="similarity">
    <text evidence="5">Belongs to the IspH family.</text>
</comment>
<evidence type="ECO:0000256" key="1">
    <source>
        <dbReference type="ARBA" id="ARBA00022485"/>
    </source>
</evidence>
<feature type="binding site" evidence="5">
    <location>
        <position position="270"/>
    </location>
    <ligand>
        <name>dimethylallyl diphosphate</name>
        <dbReference type="ChEBI" id="CHEBI:57623"/>
    </ligand>
</feature>
<dbReference type="CDD" id="cd13944">
    <property type="entry name" value="lytB_ispH"/>
    <property type="match status" value="1"/>
</dbReference>
<comment type="cofactor">
    <cofactor evidence="5">
        <name>[4Fe-4S] cluster</name>
        <dbReference type="ChEBI" id="CHEBI:49883"/>
    </cofactor>
    <text evidence="5">Binds 1 [4Fe-4S] cluster per subunit.</text>
</comment>
<keyword evidence="3 5" id="KW-0408">Iron</keyword>
<dbReference type="PANTHER" id="PTHR30426">
    <property type="entry name" value="4-HYDROXY-3-METHYLBUT-2-ENYL DIPHOSPHATE REDUCTASE"/>
    <property type="match status" value="1"/>
</dbReference>
<feature type="binding site" evidence="5">
    <location>
        <position position="198"/>
    </location>
    <ligand>
        <name>[4Fe-4S] cluster</name>
        <dbReference type="ChEBI" id="CHEBI:49883"/>
    </ligand>
</feature>
<dbReference type="HAMAP" id="MF_00191">
    <property type="entry name" value="IspH"/>
    <property type="match status" value="1"/>
</dbReference>
<dbReference type="EC" id="1.17.7.4" evidence="5"/>
<feature type="binding site" evidence="5">
    <location>
        <position position="226"/>
    </location>
    <ligand>
        <name>dimethylallyl diphosphate</name>
        <dbReference type="ChEBI" id="CHEBI:57623"/>
    </ligand>
</feature>
<protein>
    <recommendedName>
        <fullName evidence="5">4-hydroxy-3-methylbut-2-enyl diphosphate reductase</fullName>
        <shortName evidence="5">HMBPP reductase</shortName>
        <ecNumber evidence="5">1.17.7.4</ecNumber>
    </recommendedName>
</protein>
<feature type="binding site" evidence="5">
    <location>
        <position position="228"/>
    </location>
    <ligand>
        <name>(2E)-4-hydroxy-3-methylbut-2-enyl diphosphate</name>
        <dbReference type="ChEBI" id="CHEBI:128753"/>
    </ligand>
</feature>
<feature type="binding site" evidence="5">
    <location>
        <position position="124"/>
    </location>
    <ligand>
        <name>isopentenyl diphosphate</name>
        <dbReference type="ChEBI" id="CHEBI:128769"/>
    </ligand>
</feature>
<dbReference type="RefSeq" id="WP_019020256.1">
    <property type="nucleotide sequence ID" value="NZ_BMXD01000012.1"/>
</dbReference>
<keyword evidence="2 5" id="KW-0479">Metal-binding</keyword>
<feature type="binding site" evidence="5">
    <location>
        <position position="226"/>
    </location>
    <ligand>
        <name>isopentenyl diphosphate</name>
        <dbReference type="ChEBI" id="CHEBI:128769"/>
    </ligand>
</feature>
<comment type="catalytic activity">
    <reaction evidence="5">
        <text>isopentenyl diphosphate + 2 oxidized [2Fe-2S]-[ferredoxin] + H2O = (2E)-4-hydroxy-3-methylbut-2-enyl diphosphate + 2 reduced [2Fe-2S]-[ferredoxin] + 2 H(+)</text>
        <dbReference type="Rhea" id="RHEA:24488"/>
        <dbReference type="Rhea" id="RHEA-COMP:10000"/>
        <dbReference type="Rhea" id="RHEA-COMP:10001"/>
        <dbReference type="ChEBI" id="CHEBI:15377"/>
        <dbReference type="ChEBI" id="CHEBI:15378"/>
        <dbReference type="ChEBI" id="CHEBI:33737"/>
        <dbReference type="ChEBI" id="CHEBI:33738"/>
        <dbReference type="ChEBI" id="CHEBI:128753"/>
        <dbReference type="ChEBI" id="CHEBI:128769"/>
        <dbReference type="EC" id="1.17.7.4"/>
    </reaction>
</comment>
<dbReference type="GO" id="GO:0051745">
    <property type="term" value="F:4-hydroxy-3-methylbut-2-enyl diphosphate reductase activity"/>
    <property type="evidence" value="ECO:0007669"/>
    <property type="project" value="UniProtKB-EC"/>
</dbReference>
<keyword evidence="1 5" id="KW-0004">4Fe-4S</keyword>
<dbReference type="Gene3D" id="3.40.1010.20">
    <property type="entry name" value="4-hydroxy-3-methylbut-2-enyl diphosphate reductase, catalytic domain"/>
    <property type="match status" value="2"/>
</dbReference>
<feature type="binding site" evidence="5">
    <location>
        <position position="124"/>
    </location>
    <ligand>
        <name>(2E)-4-hydroxy-3-methylbut-2-enyl diphosphate</name>
        <dbReference type="ChEBI" id="CHEBI:128753"/>
    </ligand>
</feature>
<feature type="binding site" evidence="5">
    <location>
        <position position="74"/>
    </location>
    <ligand>
        <name>dimethylallyl diphosphate</name>
        <dbReference type="ChEBI" id="CHEBI:57623"/>
    </ligand>
</feature>
<evidence type="ECO:0000313" key="7">
    <source>
        <dbReference type="Proteomes" id="UP001595640"/>
    </source>
</evidence>
<feature type="binding site" evidence="5">
    <location>
        <position position="41"/>
    </location>
    <ligand>
        <name>isopentenyl diphosphate</name>
        <dbReference type="ChEBI" id="CHEBI:128769"/>
    </ligand>
</feature>
<comment type="caution">
    <text evidence="6">The sequence shown here is derived from an EMBL/GenBank/DDBJ whole genome shotgun (WGS) entry which is preliminary data.</text>
</comment>
<proteinExistence type="inferred from homology"/>
<comment type="pathway">
    <text evidence="5">Isoprenoid biosynthesis; dimethylallyl diphosphate biosynthesis; dimethylallyl diphosphate from (2E)-4-hydroxy-3-methylbutenyl diphosphate: step 1/1.</text>
</comment>
<dbReference type="Gene3D" id="3.40.50.11270">
    <property type="match status" value="1"/>
</dbReference>
<feature type="binding site" evidence="5">
    <location>
        <position position="41"/>
    </location>
    <ligand>
        <name>(2E)-4-hydroxy-3-methylbut-2-enyl diphosphate</name>
        <dbReference type="ChEBI" id="CHEBI:128753"/>
    </ligand>
</feature>
<feature type="binding site" evidence="5">
    <location>
        <position position="228"/>
    </location>
    <ligand>
        <name>isopentenyl diphosphate</name>
        <dbReference type="ChEBI" id="CHEBI:128769"/>
    </ligand>
</feature>
<feature type="binding site" evidence="5">
    <location>
        <position position="227"/>
    </location>
    <ligand>
        <name>isopentenyl diphosphate</name>
        <dbReference type="ChEBI" id="CHEBI:128769"/>
    </ligand>
</feature>
<accession>A0ABV7LWN3</accession>
<feature type="binding site" evidence="5">
    <location>
        <position position="227"/>
    </location>
    <ligand>
        <name>dimethylallyl diphosphate</name>
        <dbReference type="ChEBI" id="CHEBI:57623"/>
    </ligand>
</feature>
<dbReference type="EMBL" id="JBHRUH010000001">
    <property type="protein sequence ID" value="MFC3290523.1"/>
    <property type="molecule type" value="Genomic_DNA"/>
</dbReference>
<dbReference type="InterPro" id="IPR003451">
    <property type="entry name" value="LytB/IspH"/>
</dbReference>
<comment type="pathway">
    <text evidence="5">Isoprenoid biosynthesis; isopentenyl diphosphate biosynthesis via DXP pathway; isopentenyl diphosphate from 1-deoxy-D-xylulose 5-phosphate: step 6/6.</text>
</comment>
<dbReference type="Proteomes" id="UP001595640">
    <property type="component" value="Unassembled WGS sequence"/>
</dbReference>
<feature type="binding site" evidence="5">
    <location>
        <position position="96"/>
    </location>
    <ligand>
        <name>[4Fe-4S] cluster</name>
        <dbReference type="ChEBI" id="CHEBI:49883"/>
    </ligand>
</feature>
<feature type="binding site" evidence="5">
    <location>
        <position position="74"/>
    </location>
    <ligand>
        <name>isopentenyl diphosphate</name>
        <dbReference type="ChEBI" id="CHEBI:128769"/>
    </ligand>
</feature>
<dbReference type="NCBIfam" id="NF002190">
    <property type="entry name" value="PRK01045.1-4"/>
    <property type="match status" value="1"/>
</dbReference>
<sequence>MQIKLANPRGFCAGVDRAIEIVNRALDVLGPPIYVRHEVVHNRFVVETLRNRGAIFVEELDEVPDDVTVIFSAHGVSRAVQQEAERRGLKIFDATCPLVTKVHMEVLRYAKRGQECILIGHAGHPEVEGTMGRYDASHGGAIYLVEDEANVEALQVNNPEALAFVTQTTLSMDDTARVIDALRAKFPAIQGPRKDDICYATQNRQDAVRQLAKESDLVLVVGSVNSSNSNRLRELAERMGTPAQLIDDASIIDESWLKDVQVIGITAGASAPEVLVQGVIERLRELGAELPQELDGREETIVFSMPRELREQVIVSS</sequence>
<feature type="binding site" evidence="5">
    <location>
        <position position="41"/>
    </location>
    <ligand>
        <name>dimethylallyl diphosphate</name>
        <dbReference type="ChEBI" id="CHEBI:57623"/>
    </ligand>
</feature>
<evidence type="ECO:0000256" key="2">
    <source>
        <dbReference type="ARBA" id="ARBA00022723"/>
    </source>
</evidence>
<evidence type="ECO:0000256" key="4">
    <source>
        <dbReference type="ARBA" id="ARBA00023014"/>
    </source>
</evidence>
<feature type="binding site" evidence="5">
    <location>
        <position position="12"/>
    </location>
    <ligand>
        <name>[4Fe-4S] cluster</name>
        <dbReference type="ChEBI" id="CHEBI:49883"/>
    </ligand>
</feature>
<feature type="binding site" evidence="5">
    <location>
        <position position="228"/>
    </location>
    <ligand>
        <name>dimethylallyl diphosphate</name>
        <dbReference type="ChEBI" id="CHEBI:57623"/>
    </ligand>
</feature>
<evidence type="ECO:0000256" key="3">
    <source>
        <dbReference type="ARBA" id="ARBA00023004"/>
    </source>
</evidence>
<reference evidence="7" key="1">
    <citation type="journal article" date="2019" name="Int. J. Syst. Evol. Microbiol.">
        <title>The Global Catalogue of Microorganisms (GCM) 10K type strain sequencing project: providing services to taxonomists for standard genome sequencing and annotation.</title>
        <authorList>
            <consortium name="The Broad Institute Genomics Platform"/>
            <consortium name="The Broad Institute Genome Sequencing Center for Infectious Disease"/>
            <person name="Wu L."/>
            <person name="Ma J."/>
        </authorList>
    </citation>
    <scope>NUCLEOTIDE SEQUENCE [LARGE SCALE GENOMIC DNA]</scope>
    <source>
        <strain evidence="7">KCTC 12847</strain>
    </source>
</reference>
<feature type="binding site" evidence="5">
    <location>
        <position position="226"/>
    </location>
    <ligand>
        <name>(2E)-4-hydroxy-3-methylbut-2-enyl diphosphate</name>
        <dbReference type="ChEBI" id="CHEBI:128753"/>
    </ligand>
</feature>
<comment type="catalytic activity">
    <reaction evidence="5">
        <text>dimethylallyl diphosphate + 2 oxidized [2Fe-2S]-[ferredoxin] + H2O = (2E)-4-hydroxy-3-methylbut-2-enyl diphosphate + 2 reduced [2Fe-2S]-[ferredoxin] + 2 H(+)</text>
        <dbReference type="Rhea" id="RHEA:24825"/>
        <dbReference type="Rhea" id="RHEA-COMP:10000"/>
        <dbReference type="Rhea" id="RHEA-COMP:10001"/>
        <dbReference type="ChEBI" id="CHEBI:15377"/>
        <dbReference type="ChEBI" id="CHEBI:15378"/>
        <dbReference type="ChEBI" id="CHEBI:33737"/>
        <dbReference type="ChEBI" id="CHEBI:33738"/>
        <dbReference type="ChEBI" id="CHEBI:57623"/>
        <dbReference type="ChEBI" id="CHEBI:128753"/>
        <dbReference type="EC" id="1.17.7.4"/>
    </reaction>
</comment>
<feature type="binding site" evidence="5">
    <location>
        <position position="74"/>
    </location>
    <ligand>
        <name>(2E)-4-hydroxy-3-methylbut-2-enyl diphosphate</name>
        <dbReference type="ChEBI" id="CHEBI:128753"/>
    </ligand>
</feature>
<feature type="active site" description="Proton donor" evidence="5">
    <location>
        <position position="126"/>
    </location>
</feature>
<feature type="binding site" evidence="5">
    <location>
        <position position="270"/>
    </location>
    <ligand>
        <name>isopentenyl diphosphate</name>
        <dbReference type="ChEBI" id="CHEBI:128769"/>
    </ligand>
</feature>
<feature type="binding site" evidence="5">
    <location>
        <position position="124"/>
    </location>
    <ligand>
        <name>dimethylallyl diphosphate</name>
        <dbReference type="ChEBI" id="CHEBI:57623"/>
    </ligand>
</feature>
<feature type="binding site" evidence="5">
    <location>
        <position position="270"/>
    </location>
    <ligand>
        <name>(2E)-4-hydroxy-3-methylbut-2-enyl diphosphate</name>
        <dbReference type="ChEBI" id="CHEBI:128753"/>
    </ligand>
</feature>
<feature type="binding site" evidence="5">
    <location>
        <position position="168"/>
    </location>
    <ligand>
        <name>(2E)-4-hydroxy-3-methylbut-2-enyl diphosphate</name>
        <dbReference type="ChEBI" id="CHEBI:128753"/>
    </ligand>
</feature>